<name>X1SNK5_9ZZZZ</name>
<evidence type="ECO:0000313" key="1">
    <source>
        <dbReference type="EMBL" id="GAI94647.1"/>
    </source>
</evidence>
<proteinExistence type="predicted"/>
<protein>
    <submittedName>
        <fullName evidence="1">Uncharacterized protein</fullName>
    </submittedName>
</protein>
<dbReference type="AlphaFoldDB" id="X1SNK5"/>
<comment type="caution">
    <text evidence="1">The sequence shown here is derived from an EMBL/GenBank/DDBJ whole genome shotgun (WGS) entry which is preliminary data.</text>
</comment>
<gene>
    <name evidence="1" type="ORF">S12H4_36868</name>
</gene>
<reference evidence="1" key="1">
    <citation type="journal article" date="2014" name="Front. Microbiol.">
        <title>High frequency of phylogenetically diverse reductive dehalogenase-homologous genes in deep subseafloor sedimentary metagenomes.</title>
        <authorList>
            <person name="Kawai M."/>
            <person name="Futagami T."/>
            <person name="Toyoda A."/>
            <person name="Takaki Y."/>
            <person name="Nishi S."/>
            <person name="Hori S."/>
            <person name="Arai W."/>
            <person name="Tsubouchi T."/>
            <person name="Morono Y."/>
            <person name="Uchiyama I."/>
            <person name="Ito T."/>
            <person name="Fujiyama A."/>
            <person name="Inagaki F."/>
            <person name="Takami H."/>
        </authorList>
    </citation>
    <scope>NUCLEOTIDE SEQUENCE</scope>
    <source>
        <strain evidence="1">Expedition CK06-06</strain>
    </source>
</reference>
<organism evidence="1">
    <name type="scientific">marine sediment metagenome</name>
    <dbReference type="NCBI Taxonomy" id="412755"/>
    <lineage>
        <taxon>unclassified sequences</taxon>
        <taxon>metagenomes</taxon>
        <taxon>ecological metagenomes</taxon>
    </lineage>
</organism>
<dbReference type="EMBL" id="BARW01022017">
    <property type="protein sequence ID" value="GAI94647.1"/>
    <property type="molecule type" value="Genomic_DNA"/>
</dbReference>
<sequence length="38" mass="4313">EKLISGEIKSGQKIEVSAKDKKMHFDIKKLNRSSVLKV</sequence>
<feature type="non-terminal residue" evidence="1">
    <location>
        <position position="1"/>
    </location>
</feature>
<accession>X1SNK5</accession>